<dbReference type="Gene3D" id="2.40.170.20">
    <property type="entry name" value="TonB-dependent receptor, beta-barrel domain"/>
    <property type="match status" value="1"/>
</dbReference>
<dbReference type="InterPro" id="IPR023997">
    <property type="entry name" value="TonB-dep_OMP_SusC/RagA_CS"/>
</dbReference>
<keyword evidence="2 7" id="KW-0813">Transport</keyword>
<dbReference type="SUPFAM" id="SSF56935">
    <property type="entry name" value="Porins"/>
    <property type="match status" value="1"/>
</dbReference>
<keyword evidence="5 7" id="KW-0472">Membrane</keyword>
<evidence type="ECO:0000256" key="3">
    <source>
        <dbReference type="ARBA" id="ARBA00022452"/>
    </source>
</evidence>
<evidence type="ECO:0000259" key="8">
    <source>
        <dbReference type="Pfam" id="PF07715"/>
    </source>
</evidence>
<dbReference type="EMBL" id="JBEXAC010000001">
    <property type="protein sequence ID" value="MET6996553.1"/>
    <property type="molecule type" value="Genomic_DNA"/>
</dbReference>
<dbReference type="PROSITE" id="PS52016">
    <property type="entry name" value="TONB_DEPENDENT_REC_3"/>
    <property type="match status" value="1"/>
</dbReference>
<dbReference type="InterPro" id="IPR023996">
    <property type="entry name" value="TonB-dep_OMP_SusC/RagA"/>
</dbReference>
<dbReference type="InterPro" id="IPR037066">
    <property type="entry name" value="Plug_dom_sf"/>
</dbReference>
<keyword evidence="6 7" id="KW-0998">Cell outer membrane</keyword>
<keyword evidence="3 7" id="KW-1134">Transmembrane beta strand</keyword>
<evidence type="ECO:0000256" key="6">
    <source>
        <dbReference type="ARBA" id="ARBA00023237"/>
    </source>
</evidence>
<dbReference type="Proteomes" id="UP001549749">
    <property type="component" value="Unassembled WGS sequence"/>
</dbReference>
<dbReference type="RefSeq" id="WP_354659195.1">
    <property type="nucleotide sequence ID" value="NZ_JBEXAC010000001.1"/>
</dbReference>
<dbReference type="NCBIfam" id="TIGR04057">
    <property type="entry name" value="SusC_RagA_signa"/>
    <property type="match status" value="1"/>
</dbReference>
<evidence type="ECO:0000313" key="9">
    <source>
        <dbReference type="EMBL" id="MET6996553.1"/>
    </source>
</evidence>
<comment type="caution">
    <text evidence="9">The sequence shown here is derived from an EMBL/GenBank/DDBJ whole genome shotgun (WGS) entry which is preliminary data.</text>
</comment>
<keyword evidence="10" id="KW-1185">Reference proteome</keyword>
<evidence type="ECO:0000313" key="10">
    <source>
        <dbReference type="Proteomes" id="UP001549749"/>
    </source>
</evidence>
<dbReference type="InterPro" id="IPR039426">
    <property type="entry name" value="TonB-dep_rcpt-like"/>
</dbReference>
<dbReference type="Pfam" id="PF07715">
    <property type="entry name" value="Plug"/>
    <property type="match status" value="1"/>
</dbReference>
<keyword evidence="9" id="KW-0675">Receptor</keyword>
<dbReference type="NCBIfam" id="TIGR04056">
    <property type="entry name" value="OMP_RagA_SusC"/>
    <property type="match status" value="1"/>
</dbReference>
<comment type="subcellular location">
    <subcellularLocation>
        <location evidence="1 7">Cell outer membrane</location>
        <topology evidence="1 7">Multi-pass membrane protein</topology>
    </subcellularLocation>
</comment>
<dbReference type="Gene3D" id="2.60.40.1120">
    <property type="entry name" value="Carboxypeptidase-like, regulatory domain"/>
    <property type="match status" value="1"/>
</dbReference>
<dbReference type="SUPFAM" id="SSF49464">
    <property type="entry name" value="Carboxypeptidase regulatory domain-like"/>
    <property type="match status" value="1"/>
</dbReference>
<evidence type="ECO:0000256" key="1">
    <source>
        <dbReference type="ARBA" id="ARBA00004571"/>
    </source>
</evidence>
<keyword evidence="4 7" id="KW-0812">Transmembrane</keyword>
<proteinExistence type="inferred from homology"/>
<dbReference type="Gene3D" id="2.170.130.10">
    <property type="entry name" value="TonB-dependent receptor, plug domain"/>
    <property type="match status" value="1"/>
</dbReference>
<comment type="similarity">
    <text evidence="7">Belongs to the TonB-dependent receptor family.</text>
</comment>
<accession>A0ABV2T0J6</accession>
<dbReference type="InterPro" id="IPR008969">
    <property type="entry name" value="CarboxyPept-like_regulatory"/>
</dbReference>
<dbReference type="InterPro" id="IPR012910">
    <property type="entry name" value="Plug_dom"/>
</dbReference>
<evidence type="ECO:0000256" key="5">
    <source>
        <dbReference type="ARBA" id="ARBA00023136"/>
    </source>
</evidence>
<name>A0ABV2T0J6_9BACT</name>
<reference evidence="9 10" key="1">
    <citation type="submission" date="2024-06" db="EMBL/GenBank/DDBJ databases">
        <title>Chitinophaga defluvii sp. nov., isolated from municipal sewage.</title>
        <authorList>
            <person name="Zhang L."/>
        </authorList>
    </citation>
    <scope>NUCLEOTIDE SEQUENCE [LARGE SCALE GENOMIC DNA]</scope>
    <source>
        <strain evidence="9 10">H8</strain>
    </source>
</reference>
<sequence length="1136" mass="125475">MKKRTIPLNIMGTIRNFICLLLALSLLSWVQVAEGLKDKINVGFKNTSAVKVLAYLERNTRLKFSYNRDDLERMAPVSIDKKVRTVEELLNEITTVTNLQFKITEDQILVKAVSAPTQAITGIDKVADSEVKGVVRAASGELLVGVSVRVLGTGKGVLTDVKGAFVLKGLPANAVLEISYIGYETKQVPVNGQSELAISLGVSSKILDQVVVVGYGTQSRKDVSAAITSVKGEAIQSMATNNPVDALQGRVAGLSVTNTGGNPGAAADVKLRGVGTIGGHQPLYIIDGTPGNPFYLNNNDIASIEVLKDGAAASIYGSLSANGVILITTKKGKKGAPVIDFNAYYGVVTPTNKLKLLDANGYKTLHKMMYENAGEDPANWPAYITKNTGVNTNWQDEVRQQGITENYNLNLRGGGDYFTYSLSGDIMNDKGTFIGSDFKKKTIRSRNEYKKGRLTAEANIIYSETATRDYKFSLTDTYFQSPLLPIFDKNEKYGYALLVDELPKFQNPLAADHYWDTKSTTQYFNGNVRLGLQLWKGLRVVSNLNMVNANDFYYAFHPPFRSNQNDPEISYSYLENKRSNYRERLMENLLYYDVAFGKHSINVLAGYTAQEKTNNWMATTAEGKTIVRTVENGEIVETEVPGGFLDPNFNTINGGTGGTFGNSGTRNKYIRLSTLGRINYAYDDKYLLQMSVRRDGSSLFGRNRRYGVYPSISVGWNLQREDFMQSVTWLDMLKLRASYGELGNEGGLRNYDHQALIFTYNDWTGGYVQGSGGTSWPGSAAWNLENRDLQWETSKSTNIGVDFAILRNKLSGAFNFFNNKTEGLLITKEVPPSAGVNDPILNVGKIQNRGWELEVTYSNKTNDLGYNVTGVLSSTRNKVLSLANEGQSLSGVGLKYGSSHIANQTRVGKEVGAFYLYETDGIFQSDAEVQSYKNKEGDLLQPDASAGDIRFKDTNGDGVIDDNDKTYQGSGFPKLEYGFNIGVQYKGFDLALFVQGVAGNKIYNGNRFEFEGMDAGRNFTTNTLNAWTPQNKNTDVPRAVLGDPNINARESTRFLENGNYLRLKTVQLGYTFPKHLLNSIKVDRVRLYVSGQNLLTFTKYTGIDPEIGVVDVLNTGVDRMIYPQNKKVMVGVQLTF</sequence>
<protein>
    <submittedName>
        <fullName evidence="9">TonB-dependent receptor</fullName>
    </submittedName>
</protein>
<feature type="domain" description="TonB-dependent receptor plug" evidence="8">
    <location>
        <begin position="220"/>
        <end position="324"/>
    </location>
</feature>
<organism evidence="9 10">
    <name type="scientific">Chitinophaga defluvii</name>
    <dbReference type="NCBI Taxonomy" id="3163343"/>
    <lineage>
        <taxon>Bacteria</taxon>
        <taxon>Pseudomonadati</taxon>
        <taxon>Bacteroidota</taxon>
        <taxon>Chitinophagia</taxon>
        <taxon>Chitinophagales</taxon>
        <taxon>Chitinophagaceae</taxon>
        <taxon>Chitinophaga</taxon>
    </lineage>
</organism>
<dbReference type="Pfam" id="PF13715">
    <property type="entry name" value="CarbopepD_reg_2"/>
    <property type="match status" value="1"/>
</dbReference>
<evidence type="ECO:0000256" key="2">
    <source>
        <dbReference type="ARBA" id="ARBA00022448"/>
    </source>
</evidence>
<evidence type="ECO:0000256" key="7">
    <source>
        <dbReference type="PROSITE-ProRule" id="PRU01360"/>
    </source>
</evidence>
<dbReference type="InterPro" id="IPR036942">
    <property type="entry name" value="Beta-barrel_TonB_sf"/>
</dbReference>
<evidence type="ECO:0000256" key="4">
    <source>
        <dbReference type="ARBA" id="ARBA00022692"/>
    </source>
</evidence>
<gene>
    <name evidence="9" type="ORF">ABR189_04210</name>
</gene>